<dbReference type="STRING" id="1278311.GCA_000428705_00061"/>
<evidence type="ECO:0000256" key="1">
    <source>
        <dbReference type="ARBA" id="ARBA00022630"/>
    </source>
</evidence>
<evidence type="ECO:0000313" key="4">
    <source>
        <dbReference type="EMBL" id="VEU80980.1"/>
    </source>
</evidence>
<dbReference type="InterPro" id="IPR004136">
    <property type="entry name" value="NMO"/>
</dbReference>
<evidence type="ECO:0000313" key="5">
    <source>
        <dbReference type="Proteomes" id="UP000289841"/>
    </source>
</evidence>
<dbReference type="OrthoDB" id="9778912at2"/>
<keyword evidence="3 4" id="KW-0560">Oxidoreductase</keyword>
<dbReference type="PANTHER" id="PTHR32332:SF20">
    <property type="entry name" value="2-NITROPROPANE DIOXYGENASE-LIKE PROTEIN"/>
    <property type="match status" value="1"/>
</dbReference>
<gene>
    <name evidence="4" type="ORF">NCTC10138_01369</name>
</gene>
<dbReference type="InterPro" id="IPR013785">
    <property type="entry name" value="Aldolase_TIM"/>
</dbReference>
<dbReference type="SUPFAM" id="SSF51412">
    <property type="entry name" value="Inosine monophosphate dehydrogenase (IMPDH)"/>
    <property type="match status" value="1"/>
</dbReference>
<dbReference type="EMBL" id="LR215048">
    <property type="protein sequence ID" value="VEU80980.1"/>
    <property type="molecule type" value="Genomic_DNA"/>
</dbReference>
<dbReference type="CDD" id="cd04730">
    <property type="entry name" value="NPD_like"/>
    <property type="match status" value="1"/>
</dbReference>
<sequence length="316" mass="33536">MKNISELLGVKYPVIQGGMANIATAELASAVSNAGGLGLIGSGGNDVNWVREEIRKCKKLTDKPFGVNIMLMSPHAKDIAAMVIEEKVKVVTTGAGNPGPYIKDWKDAGIIVIPVIPAARLAQRMEKAGADAVVAEGMEAGGHIGKLTTMAMIPQVVDAVNIPVIAAGGIADKRGVLAAFALGAKGVQIGTVLLATKECPVHDNFKKMVIDATDTSTVITGSDKAPVRVIKNKMAVDYIALAKTDVSLEELEKMTLGSLRKAVFDGNVEEGSFMAGQISGLVKEEKTVKEVLEDLFDGVNEYKESLEVLWKEQYFL</sequence>
<evidence type="ECO:0000256" key="3">
    <source>
        <dbReference type="ARBA" id="ARBA00023002"/>
    </source>
</evidence>
<accession>A0A449BF92</accession>
<dbReference type="Gene3D" id="3.20.20.70">
    <property type="entry name" value="Aldolase class I"/>
    <property type="match status" value="1"/>
</dbReference>
<dbReference type="Proteomes" id="UP000289841">
    <property type="component" value="Chromosome"/>
</dbReference>
<dbReference type="KEGG" id="aaxa:NCTC10138_01369"/>
<dbReference type="PANTHER" id="PTHR32332">
    <property type="entry name" value="2-NITROPROPANE DIOXYGENASE"/>
    <property type="match status" value="1"/>
</dbReference>
<keyword evidence="4" id="KW-0503">Monooxygenase</keyword>
<name>A0A449BF92_HAPAX</name>
<reference evidence="4 5" key="1">
    <citation type="submission" date="2019-01" db="EMBL/GenBank/DDBJ databases">
        <authorList>
            <consortium name="Pathogen Informatics"/>
        </authorList>
    </citation>
    <scope>NUCLEOTIDE SEQUENCE [LARGE SCALE GENOMIC DNA]</scope>
    <source>
        <strain evidence="4 5">NCTC10138</strain>
    </source>
</reference>
<dbReference type="AlphaFoldDB" id="A0A449BF92"/>
<protein>
    <submittedName>
        <fullName evidence="4">Nitronate monooxygenase</fullName>
        <ecNumber evidence="4">1.13.12.16</ecNumber>
    </submittedName>
</protein>
<organism evidence="4 5">
    <name type="scientific">Haploplasma axanthum</name>
    <name type="common">Acholeplasma axanthum</name>
    <dbReference type="NCBI Taxonomy" id="29552"/>
    <lineage>
        <taxon>Bacteria</taxon>
        <taxon>Bacillati</taxon>
        <taxon>Mycoplasmatota</taxon>
        <taxon>Mollicutes</taxon>
        <taxon>Acholeplasmatales</taxon>
        <taxon>Acholeplasmataceae</taxon>
        <taxon>Haploplasma</taxon>
    </lineage>
</organism>
<proteinExistence type="predicted"/>
<keyword evidence="1" id="KW-0285">Flavoprotein</keyword>
<keyword evidence="5" id="KW-1185">Reference proteome</keyword>
<keyword evidence="2" id="KW-0288">FMN</keyword>
<dbReference type="EC" id="1.13.12.16" evidence="4"/>
<dbReference type="GO" id="GO:0018580">
    <property type="term" value="F:nitronate monooxygenase activity"/>
    <property type="evidence" value="ECO:0007669"/>
    <property type="project" value="UniProtKB-EC"/>
</dbReference>
<dbReference type="Pfam" id="PF03060">
    <property type="entry name" value="NMO"/>
    <property type="match status" value="2"/>
</dbReference>
<evidence type="ECO:0000256" key="2">
    <source>
        <dbReference type="ARBA" id="ARBA00022643"/>
    </source>
</evidence>